<dbReference type="GO" id="GO:0035804">
    <property type="term" value="F:structural constituent of egg coat"/>
    <property type="evidence" value="ECO:0007669"/>
    <property type="project" value="UniProtKB-UniRule"/>
</dbReference>
<organism evidence="5 6">
    <name type="scientific">Atractosteus spatula</name>
    <name type="common">Alligator gar</name>
    <name type="synonym">Lepisosteus spatula</name>
    <dbReference type="NCBI Taxonomy" id="7917"/>
    <lineage>
        <taxon>Eukaryota</taxon>
        <taxon>Metazoa</taxon>
        <taxon>Chordata</taxon>
        <taxon>Craniata</taxon>
        <taxon>Vertebrata</taxon>
        <taxon>Euteleostomi</taxon>
        <taxon>Actinopterygii</taxon>
        <taxon>Neopterygii</taxon>
        <taxon>Holostei</taxon>
        <taxon>Semionotiformes</taxon>
        <taxon>Lepisosteidae</taxon>
        <taxon>Atractosteus</taxon>
    </lineage>
</organism>
<evidence type="ECO:0000313" key="5">
    <source>
        <dbReference type="EMBL" id="MBN3320416.1"/>
    </source>
</evidence>
<keyword evidence="3" id="KW-0732">Signal</keyword>
<dbReference type="InterPro" id="IPR042235">
    <property type="entry name" value="ZP-C_dom"/>
</dbReference>
<dbReference type="InterPro" id="IPR055355">
    <property type="entry name" value="ZP-C"/>
</dbReference>
<dbReference type="GO" id="GO:0007339">
    <property type="term" value="P:binding of sperm to zona pellucida"/>
    <property type="evidence" value="ECO:0007669"/>
    <property type="project" value="UniProtKB-UniRule"/>
</dbReference>
<dbReference type="InterPro" id="IPR055356">
    <property type="entry name" value="ZP-N"/>
</dbReference>
<evidence type="ECO:0000256" key="1">
    <source>
        <dbReference type="ARBA" id="ARBA00023157"/>
    </source>
</evidence>
<feature type="non-terminal residue" evidence="5">
    <location>
        <position position="1"/>
    </location>
</feature>
<evidence type="ECO:0000259" key="4">
    <source>
        <dbReference type="PROSITE" id="PS51034"/>
    </source>
</evidence>
<dbReference type="Pfam" id="PF23344">
    <property type="entry name" value="ZP-N"/>
    <property type="match status" value="1"/>
</dbReference>
<dbReference type="PROSITE" id="PS51034">
    <property type="entry name" value="ZP_2"/>
    <property type="match status" value="1"/>
</dbReference>
<dbReference type="GO" id="GO:0035803">
    <property type="term" value="P:egg coat formation"/>
    <property type="evidence" value="ECO:0007669"/>
    <property type="project" value="UniProtKB-UniRule"/>
</dbReference>
<dbReference type="Pfam" id="PF00100">
    <property type="entry name" value="Zona_pellucida"/>
    <property type="match status" value="1"/>
</dbReference>
<keyword evidence="2" id="KW-0325">Glycoprotein</keyword>
<dbReference type="PANTHER" id="PTHR11576:SF2">
    <property type="entry name" value="ZONA PELLUCIDA SPERM-BINDING PROTEIN 3"/>
    <property type="match status" value="1"/>
</dbReference>
<dbReference type="Gene3D" id="2.60.40.4100">
    <property type="entry name" value="Zona pellucida, ZP-C domain"/>
    <property type="match status" value="1"/>
</dbReference>
<keyword evidence="3" id="KW-0472">Membrane</keyword>
<dbReference type="SMART" id="SM00241">
    <property type="entry name" value="ZP"/>
    <property type="match status" value="1"/>
</dbReference>
<dbReference type="GO" id="GO:0032190">
    <property type="term" value="F:acrosin binding"/>
    <property type="evidence" value="ECO:0007669"/>
    <property type="project" value="TreeGrafter"/>
</dbReference>
<feature type="domain" description="ZP" evidence="4">
    <location>
        <begin position="1"/>
        <end position="248"/>
    </location>
</feature>
<comment type="PTM">
    <text evidence="3">Proteolytically cleaved before the transmembrane segment to yield the secreted ectodomain incorporated in the zona pellucida.</text>
</comment>
<evidence type="ECO:0000256" key="3">
    <source>
        <dbReference type="RuleBase" id="RU367066"/>
    </source>
</evidence>
<dbReference type="PANTHER" id="PTHR11576">
    <property type="entry name" value="ZONA PELLUCIDA SPERM-BINDING PROTEIN 3"/>
    <property type="match status" value="1"/>
</dbReference>
<keyword evidence="3" id="KW-0165">Cleavage on pair of basic residues</keyword>
<keyword evidence="3" id="KW-0964">Secreted</keyword>
<dbReference type="InterPro" id="IPR001507">
    <property type="entry name" value="ZP_dom"/>
</dbReference>
<comment type="function">
    <text evidence="3">Component of the zona pellucida, an extracellular matrix surrounding oocytes which mediates sperm binding, induction of the acrosome reaction and prevents post-fertilization polyspermy. The zona pellucida is composed of 3 to 4 glycoproteins, ZP1, ZP2, ZP3, and ZP4. ZP3 is essential for sperm binding and zona matrix formation.</text>
</comment>
<sequence length="300" mass="33332">MWVSGISRFSFLVFGRFCDAATWRSAPGRRTGITHKGAVFYKTPWFPQQDTPLGRAVSVACGESQIVVQVRRDLFGTGQLINSSDVSLGDCAATRQDDAAQVLIFESELQACRSSLTVGYDWSSPRTSNVFYLGDVLNIEASVSQADHQPLRLFVDRCVATLVPDQTSTPRYAFIENHGCLTDARTTGSSSQFMPRPQDSKLRMKLDAFRFYQDARSSIYITCLLKVTAASQSVDSLNKACYTTGNVWWSVDGSDQVCSCCDSSCPTTKSRHWMRMKRDLGSKEGETLLLVVSQNEKRGF</sequence>
<dbReference type="AlphaFoldDB" id="A0A8J7NZ94"/>
<comment type="similarity">
    <text evidence="3">Belongs to the ZP domain family. ZPC subfamily.</text>
</comment>
<keyword evidence="3" id="KW-1003">Cell membrane</keyword>
<dbReference type="PRINTS" id="PR00023">
    <property type="entry name" value="ZPELLUCIDA"/>
</dbReference>
<reference evidence="5" key="1">
    <citation type="journal article" date="2021" name="Cell">
        <title>Tracing the genetic footprints of vertebrate landing in non-teleost ray-finned fishes.</title>
        <authorList>
            <person name="Bi X."/>
            <person name="Wang K."/>
            <person name="Yang L."/>
            <person name="Pan H."/>
            <person name="Jiang H."/>
            <person name="Wei Q."/>
            <person name="Fang M."/>
            <person name="Yu H."/>
            <person name="Zhu C."/>
            <person name="Cai Y."/>
            <person name="He Y."/>
            <person name="Gan X."/>
            <person name="Zeng H."/>
            <person name="Yu D."/>
            <person name="Zhu Y."/>
            <person name="Jiang H."/>
            <person name="Qiu Q."/>
            <person name="Yang H."/>
            <person name="Zhang Y.E."/>
            <person name="Wang W."/>
            <person name="Zhu M."/>
            <person name="He S."/>
            <person name="Zhang G."/>
        </authorList>
    </citation>
    <scope>NUCLEOTIDE SEQUENCE</scope>
    <source>
        <strain evidence="5">Allg_001</strain>
    </source>
</reference>
<feature type="chain" id="PRO_5035338868" description="Zona pellucida sperm-binding protein 3" evidence="3">
    <location>
        <begin position="21"/>
        <end position="300"/>
    </location>
</feature>
<dbReference type="Proteomes" id="UP000736164">
    <property type="component" value="Unassembled WGS sequence"/>
</dbReference>
<dbReference type="FunFam" id="2.60.40.4100:FF:000002">
    <property type="entry name" value="Zona pellucida sperm-binding protein 3"/>
    <property type="match status" value="1"/>
</dbReference>
<gene>
    <name evidence="5" type="primary">Zp3_10</name>
    <name evidence="5" type="ORF">GTO95_0018320</name>
</gene>
<feature type="non-terminal residue" evidence="5">
    <location>
        <position position="300"/>
    </location>
</feature>
<evidence type="ECO:0000256" key="2">
    <source>
        <dbReference type="ARBA" id="ARBA00023180"/>
    </source>
</evidence>
<keyword evidence="6" id="KW-1185">Reference proteome</keyword>
<keyword evidence="3" id="KW-0272">Extracellular matrix</keyword>
<dbReference type="GO" id="GO:0035805">
    <property type="term" value="C:egg coat"/>
    <property type="evidence" value="ECO:0007669"/>
    <property type="project" value="UniProtKB-SubCell"/>
</dbReference>
<name>A0A8J7NZ94_ATRSP</name>
<comment type="caution">
    <text evidence="5">The sequence shown here is derived from an EMBL/GenBank/DDBJ whole genome shotgun (WGS) entry which is preliminary data.</text>
</comment>
<dbReference type="EMBL" id="JAAWVO010051410">
    <property type="protein sequence ID" value="MBN3320416.1"/>
    <property type="molecule type" value="Genomic_DNA"/>
</dbReference>
<feature type="signal peptide" evidence="3">
    <location>
        <begin position="1"/>
        <end position="20"/>
    </location>
</feature>
<comment type="subcellular location">
    <subcellularLocation>
        <location evidence="3">Zona pellucida</location>
    </subcellularLocation>
    <subcellularLocation>
        <location evidence="3">Cell membrane</location>
        <topology evidence="3">Single-pass type I membrane protein</topology>
    </subcellularLocation>
</comment>
<dbReference type="GO" id="GO:0005886">
    <property type="term" value="C:plasma membrane"/>
    <property type="evidence" value="ECO:0007669"/>
    <property type="project" value="UniProtKB-SubCell"/>
</dbReference>
<dbReference type="InterPro" id="IPR048290">
    <property type="entry name" value="ZP_chr"/>
</dbReference>
<accession>A0A8J7NZ94</accession>
<keyword evidence="1 3" id="KW-1015">Disulfide bond</keyword>
<proteinExistence type="inferred from homology"/>
<evidence type="ECO:0000313" key="6">
    <source>
        <dbReference type="Proteomes" id="UP000736164"/>
    </source>
</evidence>
<dbReference type="GO" id="GO:2000344">
    <property type="term" value="P:positive regulation of acrosome reaction"/>
    <property type="evidence" value="ECO:0007669"/>
    <property type="project" value="UniProtKB-UniRule"/>
</dbReference>
<comment type="domain">
    <text evidence="3">The ZP domain is involved in the polymerization of the ZP proteins to form the zona pellucida.</text>
</comment>
<protein>
    <recommendedName>
        <fullName evidence="3">Zona pellucida sperm-binding protein 3</fullName>
    </recommendedName>
</protein>